<sequence>MDRGDRGQWGSTAGAGGGYAGPEVQDGRAFRSFQLHPCGPVELYEAGSILSASASGHRARFAFAEGELRIDDLRSGNAEGLRLACAAFEYLFATRRHLASIRLAGEGWNALSRELKRRGLLVENATAISHRTIFAEMFWQVPEFWMASPSVTFPRRDHFDGRTEHPLRPPKPAGCVYARFIPWLSGTLSLHVATLNDLPDIHRWMNNPRVNEFWNEAGSKAAHGRYLERMFADPHTIPLIGRFNARAFSYFEIYWAKEDVIGPFSGAGDYDRGCHVIVGEESCRGKPWFTAWLPSLLHLMFLDDPRTERIVQEPSAAHHRQLGNLQRSGFSHIRTVDLPTKRAAIMSISRQRFFPNRLWHPSADPDRSNS</sequence>
<dbReference type="InterPro" id="IPR016181">
    <property type="entry name" value="Acyl_CoA_acyltransferase"/>
</dbReference>
<proteinExistence type="predicted"/>
<gene>
    <name evidence="4" type="ORF">GHK45_02525</name>
</gene>
<feature type="domain" description="Acyltransferase MbtK/IucB-like conserved" evidence="3">
    <location>
        <begin position="190"/>
        <end position="237"/>
    </location>
</feature>
<dbReference type="GO" id="GO:0019290">
    <property type="term" value="P:siderophore biosynthetic process"/>
    <property type="evidence" value="ECO:0007669"/>
    <property type="project" value="InterPro"/>
</dbReference>
<keyword evidence="4" id="KW-0808">Transferase</keyword>
<dbReference type="EMBL" id="WISP01000027">
    <property type="protein sequence ID" value="MQW02745.1"/>
    <property type="molecule type" value="Genomic_DNA"/>
</dbReference>
<dbReference type="GO" id="GO:0016410">
    <property type="term" value="F:N-acyltransferase activity"/>
    <property type="evidence" value="ECO:0007669"/>
    <property type="project" value="TreeGrafter"/>
</dbReference>
<comment type="pathway">
    <text evidence="1">Siderophore biosynthesis.</text>
</comment>
<comment type="caution">
    <text evidence="4">The sequence shown here is derived from an EMBL/GenBank/DDBJ whole genome shotgun (WGS) entry which is preliminary data.</text>
</comment>
<reference evidence="4" key="1">
    <citation type="journal article" date="2013" name="Genome Biol.">
        <title>Comparative genomics of the core and accessory genomes of 48 Sinorhizobium strains comprising five genospecies.</title>
        <authorList>
            <person name="Sugawara M."/>
            <person name="Epstein B."/>
            <person name="Badgley B.D."/>
            <person name="Unno T."/>
            <person name="Xu L."/>
            <person name="Reese J."/>
            <person name="Gyaneshwar P."/>
            <person name="Denny R."/>
            <person name="Mudge J."/>
            <person name="Bharti A.K."/>
            <person name="Farmer A.D."/>
            <person name="May G.D."/>
            <person name="Woodward J.E."/>
            <person name="Medigue C."/>
            <person name="Vallenet D."/>
            <person name="Lajus A."/>
            <person name="Rouy Z."/>
            <person name="Martinez-Vaz B."/>
            <person name="Tiffin P."/>
            <person name="Young N.D."/>
            <person name="Sadowsky M.J."/>
        </authorList>
    </citation>
    <scope>NUCLEOTIDE SEQUENCE</scope>
    <source>
        <strain evidence="4">M30</strain>
    </source>
</reference>
<evidence type="ECO:0000313" key="4">
    <source>
        <dbReference type="EMBL" id="MQW02745.1"/>
    </source>
</evidence>
<accession>A0A6A7ZIX5</accession>
<dbReference type="SMART" id="SM01006">
    <property type="entry name" value="AlcB"/>
    <property type="match status" value="1"/>
</dbReference>
<organism evidence="4">
    <name type="scientific">Rhizobium meliloti</name>
    <name type="common">Ensifer meliloti</name>
    <name type="synonym">Sinorhizobium meliloti</name>
    <dbReference type="NCBI Taxonomy" id="382"/>
    <lineage>
        <taxon>Bacteria</taxon>
        <taxon>Pseudomonadati</taxon>
        <taxon>Pseudomonadota</taxon>
        <taxon>Alphaproteobacteria</taxon>
        <taxon>Hyphomicrobiales</taxon>
        <taxon>Rhizobiaceae</taxon>
        <taxon>Sinorhizobium/Ensifer group</taxon>
        <taxon>Sinorhizobium</taxon>
    </lineage>
</organism>
<evidence type="ECO:0000259" key="3">
    <source>
        <dbReference type="SMART" id="SM01006"/>
    </source>
</evidence>
<dbReference type="Pfam" id="PF13523">
    <property type="entry name" value="Acetyltransf_8"/>
    <property type="match status" value="1"/>
</dbReference>
<protein>
    <submittedName>
        <fullName evidence="4">GNAT family N-acetyltransferase</fullName>
    </submittedName>
</protein>
<name>A0A6A7ZIX5_RHIML</name>
<dbReference type="InterPro" id="IPR019432">
    <property type="entry name" value="Acyltransferase_MbtK/IucB-like"/>
</dbReference>
<evidence type="ECO:0000256" key="1">
    <source>
        <dbReference type="ARBA" id="ARBA00004924"/>
    </source>
</evidence>
<dbReference type="AlphaFoldDB" id="A0A6A7ZIX5"/>
<dbReference type="PANTHER" id="PTHR31438:SF1">
    <property type="entry name" value="LYSINE N-ACYLTRANSFERASE C17G9.06C-RELATED"/>
    <property type="match status" value="1"/>
</dbReference>
<dbReference type="PANTHER" id="PTHR31438">
    <property type="entry name" value="LYSINE N-ACYLTRANSFERASE C17G9.06C-RELATED"/>
    <property type="match status" value="1"/>
</dbReference>
<dbReference type="SUPFAM" id="SSF55729">
    <property type="entry name" value="Acyl-CoA N-acyltransferases (Nat)"/>
    <property type="match status" value="1"/>
</dbReference>
<evidence type="ECO:0000256" key="2">
    <source>
        <dbReference type="SAM" id="MobiDB-lite"/>
    </source>
</evidence>
<dbReference type="Gene3D" id="3.40.630.30">
    <property type="match status" value="1"/>
</dbReference>
<feature type="region of interest" description="Disordered" evidence="2">
    <location>
        <begin position="1"/>
        <end position="20"/>
    </location>
</feature>